<name>A0A0E0LAC6_ORYPU</name>
<dbReference type="EnsemblPlants" id="OPUNC06G10120.1">
    <property type="protein sequence ID" value="OPUNC06G10120.1"/>
    <property type="gene ID" value="OPUNC06G10120"/>
</dbReference>
<proteinExistence type="predicted"/>
<evidence type="ECO:0000313" key="2">
    <source>
        <dbReference type="Proteomes" id="UP000026962"/>
    </source>
</evidence>
<dbReference type="HOGENOM" id="CLU_2487307_0_0_1"/>
<reference evidence="1" key="2">
    <citation type="submission" date="2018-05" db="EMBL/GenBank/DDBJ databases">
        <title>OpunRS2 (Oryza punctata Reference Sequence Version 2).</title>
        <authorList>
            <person name="Zhang J."/>
            <person name="Kudrna D."/>
            <person name="Lee S."/>
            <person name="Talag J."/>
            <person name="Welchert J."/>
            <person name="Wing R.A."/>
        </authorList>
    </citation>
    <scope>NUCLEOTIDE SEQUENCE [LARGE SCALE GENOMIC DNA]</scope>
</reference>
<dbReference type="AlphaFoldDB" id="A0A0E0LAC6"/>
<organism evidence="1">
    <name type="scientific">Oryza punctata</name>
    <name type="common">Red rice</name>
    <dbReference type="NCBI Taxonomy" id="4537"/>
    <lineage>
        <taxon>Eukaryota</taxon>
        <taxon>Viridiplantae</taxon>
        <taxon>Streptophyta</taxon>
        <taxon>Embryophyta</taxon>
        <taxon>Tracheophyta</taxon>
        <taxon>Spermatophyta</taxon>
        <taxon>Magnoliopsida</taxon>
        <taxon>Liliopsida</taxon>
        <taxon>Poales</taxon>
        <taxon>Poaceae</taxon>
        <taxon>BOP clade</taxon>
        <taxon>Oryzoideae</taxon>
        <taxon>Oryzeae</taxon>
        <taxon>Oryzinae</taxon>
        <taxon>Oryza</taxon>
    </lineage>
</organism>
<protein>
    <submittedName>
        <fullName evidence="1">Uncharacterized protein</fullName>
    </submittedName>
</protein>
<evidence type="ECO:0000313" key="1">
    <source>
        <dbReference type="EnsemblPlants" id="OPUNC06G10120.1"/>
    </source>
</evidence>
<reference evidence="1" key="1">
    <citation type="submission" date="2015-04" db="UniProtKB">
        <authorList>
            <consortium name="EnsemblPlants"/>
        </authorList>
    </citation>
    <scope>IDENTIFICATION</scope>
</reference>
<keyword evidence="2" id="KW-1185">Reference proteome</keyword>
<sequence length="87" mass="8858">MTRNSFFSFRIQGEAFLRLLPARVSLSSSSPSPSPVAGGAQPAGVSLSLSAGGLLAVGFLLPASSSPARLHLQIGRLPSVVKPALDS</sequence>
<accession>A0A0E0LAC6</accession>
<dbReference type="Proteomes" id="UP000026962">
    <property type="component" value="Chromosome 6"/>
</dbReference>
<dbReference type="Gramene" id="OPUNC06G10120.1">
    <property type="protein sequence ID" value="OPUNC06G10120.1"/>
    <property type="gene ID" value="OPUNC06G10120"/>
</dbReference>